<reference evidence="1 2" key="1">
    <citation type="submission" date="2021-03" db="EMBL/GenBank/DDBJ databases">
        <authorList>
            <person name="King G.J."/>
            <person name="Bancroft I."/>
            <person name="Baten A."/>
            <person name="Bloomfield J."/>
            <person name="Borpatragohain P."/>
            <person name="He Z."/>
            <person name="Irish N."/>
            <person name="Irwin J."/>
            <person name="Liu K."/>
            <person name="Mauleon R.P."/>
            <person name="Moore J."/>
            <person name="Morris R."/>
            <person name="Ostergaard L."/>
            <person name="Wang B."/>
            <person name="Wells R."/>
        </authorList>
    </citation>
    <scope>NUCLEOTIDE SEQUENCE [LARGE SCALE GENOMIC DNA]</scope>
    <source>
        <strain evidence="1">R-o-18</strain>
        <tissue evidence="1">Leaf</tissue>
    </source>
</reference>
<sequence>MALLDLHFTKMVIGFSCVAAQEALLNPTKFPEVQSLTQVILQSLHQFGVWTLDHVVPERNRVAKLIAASVSKDQRYQSYVAQGGPAWLDHIIRREALLHDQLSQT</sequence>
<evidence type="ECO:0008006" key="3">
    <source>
        <dbReference type="Google" id="ProtNLM"/>
    </source>
</evidence>
<evidence type="ECO:0000313" key="2">
    <source>
        <dbReference type="Proteomes" id="UP000823674"/>
    </source>
</evidence>
<evidence type="ECO:0000313" key="1">
    <source>
        <dbReference type="EMBL" id="KAG5389069.1"/>
    </source>
</evidence>
<keyword evidence="2" id="KW-1185">Reference proteome</keyword>
<dbReference type="EMBL" id="JADBGQ010000007">
    <property type="protein sequence ID" value="KAG5389069.1"/>
    <property type="molecule type" value="Genomic_DNA"/>
</dbReference>
<accession>A0ABQ7LUK3</accession>
<protein>
    <recommendedName>
        <fullName evidence="3">RNase H type-1 domain-containing protein</fullName>
    </recommendedName>
</protein>
<name>A0ABQ7LUK3_BRACM</name>
<organism evidence="1 2">
    <name type="scientific">Brassica rapa subsp. trilocularis</name>
    <dbReference type="NCBI Taxonomy" id="1813537"/>
    <lineage>
        <taxon>Eukaryota</taxon>
        <taxon>Viridiplantae</taxon>
        <taxon>Streptophyta</taxon>
        <taxon>Embryophyta</taxon>
        <taxon>Tracheophyta</taxon>
        <taxon>Spermatophyta</taxon>
        <taxon>Magnoliopsida</taxon>
        <taxon>eudicotyledons</taxon>
        <taxon>Gunneridae</taxon>
        <taxon>Pentapetalae</taxon>
        <taxon>rosids</taxon>
        <taxon>malvids</taxon>
        <taxon>Brassicales</taxon>
        <taxon>Brassicaceae</taxon>
        <taxon>Brassiceae</taxon>
        <taxon>Brassica</taxon>
    </lineage>
</organism>
<dbReference type="Proteomes" id="UP000823674">
    <property type="component" value="Chromosome A08"/>
</dbReference>
<gene>
    <name evidence="1" type="primary">A08g506250.1_BraROA</name>
    <name evidence="1" type="ORF">IGI04_030610</name>
</gene>
<comment type="caution">
    <text evidence="1">The sequence shown here is derived from an EMBL/GenBank/DDBJ whole genome shotgun (WGS) entry which is preliminary data.</text>
</comment>
<proteinExistence type="predicted"/>